<keyword evidence="2" id="KW-1185">Reference proteome</keyword>
<dbReference type="Pfam" id="PF05721">
    <property type="entry name" value="PhyH"/>
    <property type="match status" value="1"/>
</dbReference>
<dbReference type="InterPro" id="IPR051961">
    <property type="entry name" value="Fungal_Metabolite_Diox"/>
</dbReference>
<dbReference type="PANTHER" id="PTHR37563">
    <property type="entry name" value="PHYTANOYL-COA DIOXYGENASE FAMILY PROTEIN (AFU_ORTHOLOGUE AFUA_2G03330)"/>
    <property type="match status" value="1"/>
</dbReference>
<dbReference type="Proteomes" id="UP000829685">
    <property type="component" value="Unassembled WGS sequence"/>
</dbReference>
<accession>A0A9Q0AP19</accession>
<dbReference type="PANTHER" id="PTHR37563:SF2">
    <property type="entry name" value="PHYTANOYL-COA DIOXYGENASE FAMILY PROTEIN (AFU_ORTHOLOGUE AFUA_2G03330)"/>
    <property type="match status" value="1"/>
</dbReference>
<protein>
    <recommendedName>
        <fullName evidence="3">Phytanoyl-CoA dioxygenase</fullName>
    </recommendedName>
</protein>
<name>A0A9Q0AP19_9PEZI</name>
<dbReference type="AlphaFoldDB" id="A0A9Q0AP19"/>
<sequence>MGSSVRDQSIPHSTDYLQPLTWVAANILQRPPITESEYLSKDIYFNPFLLQLGNAYLGHRPVWNWLTANTALSNTGGIRQPAHKDSRYDHPLFPYYFIANIPLCDFSIENGATEFWLGSHAHTTSRDQRMPASPEDIAPYPGGSMDDPLPAISEEAKERRMEIRPPIQPCCRRGDIMVRDLRTWHAGMPNSSTAHRVMLGLGYQSPYHGNRTMHVHLPTSQKHFFQGNSGDMVEVRAKWYDDEDELAKTKDDTDFQTRPGYVA</sequence>
<gene>
    <name evidence="1" type="ORF">JX265_008105</name>
</gene>
<organism evidence="1 2">
    <name type="scientific">Neoarthrinium moseri</name>
    <dbReference type="NCBI Taxonomy" id="1658444"/>
    <lineage>
        <taxon>Eukaryota</taxon>
        <taxon>Fungi</taxon>
        <taxon>Dikarya</taxon>
        <taxon>Ascomycota</taxon>
        <taxon>Pezizomycotina</taxon>
        <taxon>Sordariomycetes</taxon>
        <taxon>Xylariomycetidae</taxon>
        <taxon>Amphisphaeriales</taxon>
        <taxon>Apiosporaceae</taxon>
        <taxon>Neoarthrinium</taxon>
    </lineage>
</organism>
<evidence type="ECO:0000313" key="2">
    <source>
        <dbReference type="Proteomes" id="UP000829685"/>
    </source>
</evidence>
<proteinExistence type="predicted"/>
<evidence type="ECO:0000313" key="1">
    <source>
        <dbReference type="EMBL" id="KAI1865782.1"/>
    </source>
</evidence>
<dbReference type="Gene3D" id="2.60.120.620">
    <property type="entry name" value="q2cbj1_9rhob like domain"/>
    <property type="match status" value="1"/>
</dbReference>
<dbReference type="InterPro" id="IPR008775">
    <property type="entry name" value="Phytyl_CoA_dOase-like"/>
</dbReference>
<evidence type="ECO:0008006" key="3">
    <source>
        <dbReference type="Google" id="ProtNLM"/>
    </source>
</evidence>
<comment type="caution">
    <text evidence="1">The sequence shown here is derived from an EMBL/GenBank/DDBJ whole genome shotgun (WGS) entry which is preliminary data.</text>
</comment>
<reference evidence="1" key="1">
    <citation type="submission" date="2021-03" db="EMBL/GenBank/DDBJ databases">
        <title>Revisited historic fungal species revealed as producer of novel bioactive compounds through whole genome sequencing and comparative genomics.</title>
        <authorList>
            <person name="Vignolle G.A."/>
            <person name="Hochenegger N."/>
            <person name="Mach R.L."/>
            <person name="Mach-Aigner A.R."/>
            <person name="Javad Rahimi M."/>
            <person name="Salim K.A."/>
            <person name="Chan C.M."/>
            <person name="Lim L.B.L."/>
            <person name="Cai F."/>
            <person name="Druzhinina I.S."/>
            <person name="U'Ren J.M."/>
            <person name="Derntl C."/>
        </authorList>
    </citation>
    <scope>NUCLEOTIDE SEQUENCE</scope>
    <source>
        <strain evidence="1">TUCIM 5799</strain>
    </source>
</reference>
<dbReference type="EMBL" id="JAFIMR010000021">
    <property type="protein sequence ID" value="KAI1865782.1"/>
    <property type="molecule type" value="Genomic_DNA"/>
</dbReference>
<dbReference type="SUPFAM" id="SSF51197">
    <property type="entry name" value="Clavaminate synthase-like"/>
    <property type="match status" value="1"/>
</dbReference>